<organism evidence="1 2">
    <name type="scientific">Legionella shakespearei DSM 23087</name>
    <dbReference type="NCBI Taxonomy" id="1122169"/>
    <lineage>
        <taxon>Bacteria</taxon>
        <taxon>Pseudomonadati</taxon>
        <taxon>Pseudomonadota</taxon>
        <taxon>Gammaproteobacteria</taxon>
        <taxon>Legionellales</taxon>
        <taxon>Legionellaceae</taxon>
        <taxon>Legionella</taxon>
    </lineage>
</organism>
<proteinExistence type="predicted"/>
<evidence type="ECO:0008006" key="3">
    <source>
        <dbReference type="Google" id="ProtNLM"/>
    </source>
</evidence>
<name>A0A0W0YQY8_9GAMM</name>
<dbReference type="AlphaFoldDB" id="A0A0W0YQY8"/>
<evidence type="ECO:0000313" key="1">
    <source>
        <dbReference type="EMBL" id="KTD59285.1"/>
    </source>
</evidence>
<evidence type="ECO:0000313" key="2">
    <source>
        <dbReference type="Proteomes" id="UP000054600"/>
    </source>
</evidence>
<keyword evidence="2" id="KW-1185">Reference proteome</keyword>
<protein>
    <recommendedName>
        <fullName evidence="3">DNA-binding domain-containing protein</fullName>
    </recommendedName>
</protein>
<sequence>MDNNTIQTVLAALITNLNALENYDDFRTQISSDLNLTAHDMQIIDDFYQRNSKRFIASARILKKNRGDDIKASLPITVDFLDTQRLTSIWDSYLDSLTIKANPPKNPLAESICFAFFAEQSPLLDCIEKQIVRYERIRNEVTYKHHENFIFHASKVIDLTEFTGLDSYIVYIHECYRIEEFEYNIPSILNKKDKKFIKEDCTVLFFKNLKKEGIGTLSLSKDVREIVEKVIDCQNLLAAYHFFEERLSQGDFLGFLKKLEQLGVWVIQQREG</sequence>
<dbReference type="OrthoDB" id="5654186at2"/>
<gene>
    <name evidence="1" type="ORF">Lsha_1981</name>
</gene>
<dbReference type="PATRIC" id="fig|1122169.6.peg.2262"/>
<dbReference type="Proteomes" id="UP000054600">
    <property type="component" value="Unassembled WGS sequence"/>
</dbReference>
<dbReference type="STRING" id="1122169.Lsha_1981"/>
<comment type="caution">
    <text evidence="1">The sequence shown here is derived from an EMBL/GenBank/DDBJ whole genome shotgun (WGS) entry which is preliminary data.</text>
</comment>
<dbReference type="RefSeq" id="WP_018576963.1">
    <property type="nucleotide sequence ID" value="NZ_KB892393.1"/>
</dbReference>
<accession>A0A0W0YQY8</accession>
<dbReference type="EMBL" id="LNYW01000049">
    <property type="protein sequence ID" value="KTD59285.1"/>
    <property type="molecule type" value="Genomic_DNA"/>
</dbReference>
<reference evidence="1 2" key="1">
    <citation type="submission" date="2015-11" db="EMBL/GenBank/DDBJ databases">
        <title>Genomic analysis of 38 Legionella species identifies large and diverse effector repertoires.</title>
        <authorList>
            <person name="Burstein D."/>
            <person name="Amaro F."/>
            <person name="Zusman T."/>
            <person name="Lifshitz Z."/>
            <person name="Cohen O."/>
            <person name="Gilbert J.A."/>
            <person name="Pupko T."/>
            <person name="Shuman H.A."/>
            <person name="Segal G."/>
        </authorList>
    </citation>
    <scope>NUCLEOTIDE SEQUENCE [LARGE SCALE GENOMIC DNA]</scope>
    <source>
        <strain evidence="1 2">ATCC 49655</strain>
    </source>
</reference>